<sequence length="270" mass="29476">MERKDMLKKVKRVVVKVGTSTLTHPTGHMNFNQIDLLTRQLADMQNQGYEVILVTSGAIGAGVGKLNLKVKPKTIPEKQAAAAVGQGVLMHLYEKFFSEYGKIIGQILVTNVDFQNEKHRHHARNSFETLLKMNVIPIVNENDAVVVDEIKVGDNDTLSAFVCRNIDADLLILLSDIDGLYSDDPHKNESAELIQTVERIDDDLRALAKGAGSELATGGMATKLRAAEIALSGGAYMIIANGSTDKVLNRIMAGERLGTLFLPESHRSQG</sequence>
<dbReference type="PIRSF" id="PIRSF000729">
    <property type="entry name" value="GK"/>
    <property type="match status" value="1"/>
</dbReference>
<keyword evidence="3 8" id="KW-0641">Proline biosynthesis</keyword>
<keyword evidence="11" id="KW-1185">Reference proteome</keyword>
<evidence type="ECO:0000313" key="11">
    <source>
        <dbReference type="Proteomes" id="UP000199208"/>
    </source>
</evidence>
<comment type="similarity">
    <text evidence="8">Belongs to the glutamate 5-kinase family.</text>
</comment>
<feature type="binding site" evidence="8">
    <location>
        <position position="143"/>
    </location>
    <ligand>
        <name>substrate</name>
    </ligand>
</feature>
<dbReference type="InterPro" id="IPR019797">
    <property type="entry name" value="Glutamate_5-kinase_CS"/>
</dbReference>
<reference evidence="10 11" key="1">
    <citation type="submission" date="2016-10" db="EMBL/GenBank/DDBJ databases">
        <authorList>
            <person name="de Groot N.N."/>
        </authorList>
    </citation>
    <scope>NUCLEOTIDE SEQUENCE [LARGE SCALE GENOMIC DNA]</scope>
    <source>
        <strain evidence="10 11">DSM 2784</strain>
    </source>
</reference>
<evidence type="ECO:0000256" key="6">
    <source>
        <dbReference type="ARBA" id="ARBA00022777"/>
    </source>
</evidence>
<accession>A0A1G5RQE8</accession>
<dbReference type="PANTHER" id="PTHR43654">
    <property type="entry name" value="GLUTAMATE 5-KINASE"/>
    <property type="match status" value="1"/>
</dbReference>
<dbReference type="Pfam" id="PF00696">
    <property type="entry name" value="AA_kinase"/>
    <property type="match status" value="1"/>
</dbReference>
<keyword evidence="6 8" id="KW-0418">Kinase</keyword>
<feature type="binding site" evidence="8">
    <location>
        <position position="56"/>
    </location>
    <ligand>
        <name>substrate</name>
    </ligand>
</feature>
<proteinExistence type="inferred from homology"/>
<evidence type="ECO:0000259" key="9">
    <source>
        <dbReference type="Pfam" id="PF00696"/>
    </source>
</evidence>
<gene>
    <name evidence="8" type="primary">proB</name>
    <name evidence="10" type="ORF">SAMN03080599_00127</name>
</gene>
<feature type="binding site" evidence="8">
    <location>
        <position position="155"/>
    </location>
    <ligand>
        <name>substrate</name>
    </ligand>
</feature>
<dbReference type="Gene3D" id="3.40.1160.10">
    <property type="entry name" value="Acetylglutamate kinase-like"/>
    <property type="match status" value="1"/>
</dbReference>
<organism evidence="10 11">
    <name type="scientific">Acidaminobacter hydrogenoformans DSM 2784</name>
    <dbReference type="NCBI Taxonomy" id="1120920"/>
    <lineage>
        <taxon>Bacteria</taxon>
        <taxon>Bacillati</taxon>
        <taxon>Bacillota</taxon>
        <taxon>Clostridia</taxon>
        <taxon>Peptostreptococcales</taxon>
        <taxon>Acidaminobacteraceae</taxon>
        <taxon>Acidaminobacter</taxon>
    </lineage>
</organism>
<dbReference type="NCBIfam" id="TIGR01027">
    <property type="entry name" value="proB"/>
    <property type="match status" value="1"/>
</dbReference>
<keyword evidence="1 8" id="KW-0963">Cytoplasm</keyword>
<dbReference type="GO" id="GO:0005829">
    <property type="term" value="C:cytosol"/>
    <property type="evidence" value="ECO:0007669"/>
    <property type="project" value="TreeGrafter"/>
</dbReference>
<feature type="binding site" evidence="8">
    <location>
        <begin position="175"/>
        <end position="176"/>
    </location>
    <ligand>
        <name>ATP</name>
        <dbReference type="ChEBI" id="CHEBI:30616"/>
    </ligand>
</feature>
<dbReference type="PROSITE" id="PS00902">
    <property type="entry name" value="GLUTAMATE_5_KINASE"/>
    <property type="match status" value="1"/>
</dbReference>
<dbReference type="InterPro" id="IPR005715">
    <property type="entry name" value="Glu_5kinase/COase_Synthase"/>
</dbReference>
<comment type="catalytic activity">
    <reaction evidence="8">
        <text>L-glutamate + ATP = L-glutamyl 5-phosphate + ADP</text>
        <dbReference type="Rhea" id="RHEA:14877"/>
        <dbReference type="ChEBI" id="CHEBI:29985"/>
        <dbReference type="ChEBI" id="CHEBI:30616"/>
        <dbReference type="ChEBI" id="CHEBI:58274"/>
        <dbReference type="ChEBI" id="CHEBI:456216"/>
        <dbReference type="EC" id="2.7.2.11"/>
    </reaction>
</comment>
<evidence type="ECO:0000256" key="1">
    <source>
        <dbReference type="ARBA" id="ARBA00022490"/>
    </source>
</evidence>
<comment type="function">
    <text evidence="8">Catalyzes the transfer of a phosphate group to glutamate to form L-glutamate 5-phosphate.</text>
</comment>
<dbReference type="InterPro" id="IPR041739">
    <property type="entry name" value="G5K_ProB"/>
</dbReference>
<dbReference type="PRINTS" id="PR00474">
    <property type="entry name" value="GLU5KINASE"/>
</dbReference>
<dbReference type="InterPro" id="IPR036393">
    <property type="entry name" value="AceGlu_kinase-like_sf"/>
</dbReference>
<dbReference type="UniPathway" id="UPA00098">
    <property type="reaction ID" value="UER00359"/>
</dbReference>
<keyword evidence="4 8" id="KW-0808">Transferase</keyword>
<evidence type="ECO:0000313" key="10">
    <source>
        <dbReference type="EMBL" id="SCZ76217.1"/>
    </source>
</evidence>
<dbReference type="SUPFAM" id="SSF53633">
    <property type="entry name" value="Carbamate kinase-like"/>
    <property type="match status" value="1"/>
</dbReference>
<dbReference type="EC" id="2.7.2.11" evidence="8"/>
<dbReference type="InterPro" id="IPR001057">
    <property type="entry name" value="Glu/AcGlu_kinase"/>
</dbReference>
<dbReference type="FunFam" id="3.40.1160.10:FF:000018">
    <property type="entry name" value="Glutamate 5-kinase"/>
    <property type="match status" value="1"/>
</dbReference>
<keyword evidence="7 8" id="KW-0067">ATP-binding</keyword>
<dbReference type="GO" id="GO:0004349">
    <property type="term" value="F:glutamate 5-kinase activity"/>
    <property type="evidence" value="ECO:0007669"/>
    <property type="project" value="UniProtKB-UniRule"/>
</dbReference>
<keyword evidence="2 8" id="KW-0028">Amino-acid biosynthesis</keyword>
<dbReference type="InterPro" id="IPR011529">
    <property type="entry name" value="Glu_5kinase"/>
</dbReference>
<evidence type="ECO:0000256" key="8">
    <source>
        <dbReference type="HAMAP-Rule" id="MF_00456"/>
    </source>
</evidence>
<evidence type="ECO:0000256" key="2">
    <source>
        <dbReference type="ARBA" id="ARBA00022605"/>
    </source>
</evidence>
<comment type="pathway">
    <text evidence="8">Amino-acid biosynthesis; L-proline biosynthesis; L-glutamate 5-semialdehyde from L-glutamate: step 1/2.</text>
</comment>
<evidence type="ECO:0000256" key="3">
    <source>
        <dbReference type="ARBA" id="ARBA00022650"/>
    </source>
</evidence>
<name>A0A1G5RQE8_9FIRM</name>
<dbReference type="PANTHER" id="PTHR43654:SF1">
    <property type="entry name" value="ISOPENTENYL PHOSPHATE KINASE"/>
    <property type="match status" value="1"/>
</dbReference>
<dbReference type="AlphaFoldDB" id="A0A1G5RQE8"/>
<dbReference type="GO" id="GO:0005524">
    <property type="term" value="F:ATP binding"/>
    <property type="evidence" value="ECO:0007669"/>
    <property type="project" value="UniProtKB-KW"/>
</dbReference>
<keyword evidence="5 8" id="KW-0547">Nucleotide-binding</keyword>
<dbReference type="HAMAP" id="MF_00456">
    <property type="entry name" value="ProB"/>
    <property type="match status" value="1"/>
</dbReference>
<evidence type="ECO:0000256" key="5">
    <source>
        <dbReference type="ARBA" id="ARBA00022741"/>
    </source>
</evidence>
<comment type="subcellular location">
    <subcellularLocation>
        <location evidence="8">Cytoplasm</location>
    </subcellularLocation>
</comment>
<dbReference type="STRING" id="1120920.SAMN03080599_00127"/>
<feature type="domain" description="Aspartate/glutamate/uridylate kinase" evidence="9">
    <location>
        <begin position="11"/>
        <end position="241"/>
    </location>
</feature>
<dbReference type="CDD" id="cd04242">
    <property type="entry name" value="AAK_G5K_ProB"/>
    <property type="match status" value="1"/>
</dbReference>
<feature type="binding site" evidence="8">
    <location>
        <position position="16"/>
    </location>
    <ligand>
        <name>ATP</name>
        <dbReference type="ChEBI" id="CHEBI:30616"/>
    </ligand>
</feature>
<protein>
    <recommendedName>
        <fullName evidence="8">Glutamate 5-kinase</fullName>
        <ecNumber evidence="8">2.7.2.11</ecNumber>
    </recommendedName>
    <alternativeName>
        <fullName evidence="8">Gamma-glutamyl kinase</fullName>
        <shortName evidence="8">GK</shortName>
    </alternativeName>
</protein>
<dbReference type="Proteomes" id="UP000199208">
    <property type="component" value="Unassembled WGS sequence"/>
</dbReference>
<dbReference type="OrthoDB" id="9804434at2"/>
<evidence type="ECO:0000256" key="7">
    <source>
        <dbReference type="ARBA" id="ARBA00022840"/>
    </source>
</evidence>
<dbReference type="InterPro" id="IPR001048">
    <property type="entry name" value="Asp/Glu/Uridylate_kinase"/>
</dbReference>
<dbReference type="RefSeq" id="WP_092588953.1">
    <property type="nucleotide sequence ID" value="NZ_FMWL01000001.1"/>
</dbReference>
<dbReference type="EMBL" id="FMWL01000001">
    <property type="protein sequence ID" value="SCZ76217.1"/>
    <property type="molecule type" value="Genomic_DNA"/>
</dbReference>
<dbReference type="GO" id="GO:0055129">
    <property type="term" value="P:L-proline biosynthetic process"/>
    <property type="evidence" value="ECO:0007669"/>
    <property type="project" value="UniProtKB-UniRule"/>
</dbReference>
<evidence type="ECO:0000256" key="4">
    <source>
        <dbReference type="ARBA" id="ARBA00022679"/>
    </source>
</evidence>
<feature type="binding site" evidence="8">
    <location>
        <begin position="217"/>
        <end position="223"/>
    </location>
    <ligand>
        <name>ATP</name>
        <dbReference type="ChEBI" id="CHEBI:30616"/>
    </ligand>
</feature>